<organism evidence="7 8">
    <name type="scientific">Halovulum dunhuangense</name>
    <dbReference type="NCBI Taxonomy" id="1505036"/>
    <lineage>
        <taxon>Bacteria</taxon>
        <taxon>Pseudomonadati</taxon>
        <taxon>Pseudomonadota</taxon>
        <taxon>Alphaproteobacteria</taxon>
        <taxon>Rhodobacterales</taxon>
        <taxon>Paracoccaceae</taxon>
        <taxon>Halovulum</taxon>
    </lineage>
</organism>
<feature type="binding site" evidence="6">
    <location>
        <position position="324"/>
    </location>
    <ligand>
        <name>Zn(2+)</name>
        <dbReference type="ChEBI" id="CHEBI:29105"/>
    </ligand>
</feature>
<gene>
    <name evidence="6" type="primary">dabA</name>
    <name evidence="7" type="ORF">HMH01_03210</name>
</gene>
<evidence type="ECO:0000313" key="8">
    <source>
        <dbReference type="Proteomes" id="UP000572377"/>
    </source>
</evidence>
<feature type="binding site" evidence="6">
    <location>
        <position position="476"/>
    </location>
    <ligand>
        <name>Zn(2+)</name>
        <dbReference type="ChEBI" id="CHEBI:29105"/>
    </ligand>
</feature>
<keyword evidence="4 6" id="KW-0862">Zinc</keyword>
<comment type="cofactor">
    <cofactor evidence="6">
        <name>Zn(2+)</name>
        <dbReference type="ChEBI" id="CHEBI:29105"/>
    </cofactor>
</comment>
<feature type="binding site" evidence="6">
    <location>
        <position position="491"/>
    </location>
    <ligand>
        <name>Zn(2+)</name>
        <dbReference type="ChEBI" id="CHEBI:29105"/>
    </ligand>
</feature>
<evidence type="ECO:0000256" key="1">
    <source>
        <dbReference type="ARBA" id="ARBA00022448"/>
    </source>
</evidence>
<comment type="caution">
    <text evidence="7">The sequence shown here is derived from an EMBL/GenBank/DDBJ whole genome shotgun (WGS) entry which is preliminary data.</text>
</comment>
<comment type="function">
    <text evidence="6">Part of an energy-coupled inorganic carbon pump.</text>
</comment>
<keyword evidence="2 6" id="KW-1003">Cell membrane</keyword>
<dbReference type="Proteomes" id="UP000572377">
    <property type="component" value="Unassembled WGS sequence"/>
</dbReference>
<keyword evidence="8" id="KW-1185">Reference proteome</keyword>
<proteinExistence type="inferred from homology"/>
<keyword evidence="1 6" id="KW-0813">Transport</keyword>
<comment type="similarity">
    <text evidence="6">Belongs to the inorganic carbon transporter (TC 9.A.2) DabA family.</text>
</comment>
<name>A0A849KVK5_9RHOB</name>
<dbReference type="AlphaFoldDB" id="A0A849KVK5"/>
<evidence type="ECO:0000313" key="7">
    <source>
        <dbReference type="EMBL" id="NNU79438.1"/>
    </source>
</evidence>
<dbReference type="PANTHER" id="PTHR38344:SF1">
    <property type="entry name" value="INORGANIC CARBON TRANSPORTER SUBUNIT DABA-RELATED"/>
    <property type="match status" value="1"/>
</dbReference>
<dbReference type="Pfam" id="PF10070">
    <property type="entry name" value="DabA"/>
    <property type="match status" value="1"/>
</dbReference>
<dbReference type="InterPro" id="IPR018752">
    <property type="entry name" value="DabA"/>
</dbReference>
<dbReference type="GO" id="GO:0005886">
    <property type="term" value="C:plasma membrane"/>
    <property type="evidence" value="ECO:0007669"/>
    <property type="project" value="UniProtKB-SubCell"/>
</dbReference>
<evidence type="ECO:0000256" key="6">
    <source>
        <dbReference type="HAMAP-Rule" id="MF_01871"/>
    </source>
</evidence>
<dbReference type="EMBL" id="JABFBC010000001">
    <property type="protein sequence ID" value="NNU79438.1"/>
    <property type="molecule type" value="Genomic_DNA"/>
</dbReference>
<keyword evidence="5 6" id="KW-0472">Membrane</keyword>
<dbReference type="GO" id="GO:0008270">
    <property type="term" value="F:zinc ion binding"/>
    <property type="evidence" value="ECO:0007669"/>
    <property type="project" value="UniProtKB-UniRule"/>
</dbReference>
<dbReference type="RefSeq" id="WP_171322434.1">
    <property type="nucleotide sequence ID" value="NZ_JABFBC010000001.1"/>
</dbReference>
<sequence>MTDAILDDAHAACNRIAPLWTLDAFVAVNPFLGLSDHALPDAAARMAAVAGARLTRPRADILARIDAGEITAADLVQALAETGAAKTPEALLAAAREPAPQATPIATVTDTAGALDGRDWTGFLTARLSVWAAERFDAGQAQWPDPQRDLPAFAHWRQSALSDATPELAGLKGFRPALAALPDTGEGIILAAPGLLGLPAAARELYFHRLLMGLPGWAGFARHLSWKAAQKGKTDDALTGLLAIRLAQDLALHRIFADRPGFTDAWAQAVQAIKTPDANAFAIDATLQAAAEAAYRRNLVARLQEAPGKTPDTRPRLQAAFCIDVRSEPFRRALEAQASGIETLGVAGFFGLPLARFAAGDPVPTAQCPVLLAPALDVDADAAARPRARDTRHFGGILKGFRSGGVSCFGFVETLGLAHAGRMLRDALARPAQPTAKPAPELAHIAPEARADLAAGILRAMSLTERFAPVVLIAGHGATSTNNPHARGLDCGACGGQPGDVNAQVLCGLLNDPRTRDGLAARGIAIPGDTRFAPALHDTTTDRVTLLGHEGLDAATLSEIRTWLDAAGALCRTERGGNATDAFERALHWAETRPEWGLAGCAAFIAAPRSRTAGARLDGRAFLHDYDWHQDRGFATLETILTAPVVVASWIALQYYGSAVDNRIFGAGDKTLHDVVGGIAVREGAEGDIRPGLPIQSLHDGSRLVHEPLRLTVMAEAPADAIAAIVARHPDLQRLVGNGWIALFAMDAEGRMTQRITANGTAPAQLAA</sequence>
<keyword evidence="3 6" id="KW-0479">Metal-binding</keyword>
<accession>A0A849KVK5</accession>
<evidence type="ECO:0000256" key="3">
    <source>
        <dbReference type="ARBA" id="ARBA00022723"/>
    </source>
</evidence>
<evidence type="ECO:0000256" key="5">
    <source>
        <dbReference type="ARBA" id="ARBA00023136"/>
    </source>
</evidence>
<protein>
    <recommendedName>
        <fullName evidence="6">Probable inorganic carbon transporter subunit DabA</fullName>
    </recommendedName>
</protein>
<comment type="subcellular location">
    <subcellularLocation>
        <location evidence="6">Cell membrane</location>
        <topology evidence="6">Peripheral membrane protein</topology>
    </subcellularLocation>
</comment>
<dbReference type="PANTHER" id="PTHR38344">
    <property type="entry name" value="UPF0753 PROTEIN AQ_863"/>
    <property type="match status" value="1"/>
</dbReference>
<evidence type="ECO:0000256" key="4">
    <source>
        <dbReference type="ARBA" id="ARBA00022833"/>
    </source>
</evidence>
<evidence type="ECO:0000256" key="2">
    <source>
        <dbReference type="ARBA" id="ARBA00022475"/>
    </source>
</evidence>
<reference evidence="7 8" key="1">
    <citation type="submission" date="2020-05" db="EMBL/GenBank/DDBJ databases">
        <title>Gimesia benthica sp. nov., a novel planctomycete isolated from a deep-sea water sample of the Northwest Indian Ocean.</title>
        <authorList>
            <person name="Wang J."/>
            <person name="Ruan C."/>
            <person name="Song L."/>
            <person name="Zhu Y."/>
            <person name="Li A."/>
            <person name="Zheng X."/>
            <person name="Wang L."/>
            <person name="Lu Z."/>
            <person name="Huang Y."/>
            <person name="Du W."/>
            <person name="Zhou Y."/>
            <person name="Huang L."/>
            <person name="Dai X."/>
        </authorList>
    </citation>
    <scope>NUCLEOTIDE SEQUENCE [LARGE SCALE GENOMIC DNA]</scope>
    <source>
        <strain evidence="7 8">YYQ-30</strain>
    </source>
</reference>
<comment type="subunit">
    <text evidence="6">Forms a complex with DabB.</text>
</comment>
<dbReference type="HAMAP" id="MF_01871">
    <property type="entry name" value="DabA"/>
    <property type="match status" value="1"/>
</dbReference>
<feature type="binding site" evidence="6">
    <location>
        <position position="322"/>
    </location>
    <ligand>
        <name>Zn(2+)</name>
        <dbReference type="ChEBI" id="CHEBI:29105"/>
    </ligand>
</feature>